<accession>A0ACC2LSG2</accession>
<protein>
    <submittedName>
        <fullName evidence="1">Uncharacterized protein</fullName>
    </submittedName>
</protein>
<evidence type="ECO:0000313" key="2">
    <source>
        <dbReference type="Proteomes" id="UP001234297"/>
    </source>
</evidence>
<comment type="caution">
    <text evidence="1">The sequence shown here is derived from an EMBL/GenBank/DDBJ whole genome shotgun (WGS) entry which is preliminary data.</text>
</comment>
<evidence type="ECO:0000313" key="1">
    <source>
        <dbReference type="EMBL" id="KAJ8636431.1"/>
    </source>
</evidence>
<gene>
    <name evidence="1" type="ORF">MRB53_010698</name>
</gene>
<proteinExistence type="predicted"/>
<keyword evidence="2" id="KW-1185">Reference proteome</keyword>
<organism evidence="1 2">
    <name type="scientific">Persea americana</name>
    <name type="common">Avocado</name>
    <dbReference type="NCBI Taxonomy" id="3435"/>
    <lineage>
        <taxon>Eukaryota</taxon>
        <taxon>Viridiplantae</taxon>
        <taxon>Streptophyta</taxon>
        <taxon>Embryophyta</taxon>
        <taxon>Tracheophyta</taxon>
        <taxon>Spermatophyta</taxon>
        <taxon>Magnoliopsida</taxon>
        <taxon>Magnoliidae</taxon>
        <taxon>Laurales</taxon>
        <taxon>Lauraceae</taxon>
        <taxon>Persea</taxon>
    </lineage>
</organism>
<sequence length="202" mass="22344">MGQALRRVAGGARSSSLERPPPPPPPPPPTNIERRPRIVPSEPRVRRSDGGDRPAVSNPDDISGLRGDNVLEERDPEYDAMLNKMLGRVTTKPGGKLEMGEAFIVEKYNRPLPKLRTSKAAGHDEQKPTPPGTLNTAQLRHILLLHLGKADDHDGPMDPHHIAQKFKIDVVEVERILQFISLPPEDIDKKATEDGRSDKKNP</sequence>
<name>A0ACC2LSG2_PERAE</name>
<dbReference type="Proteomes" id="UP001234297">
    <property type="component" value="Chromosome 3"/>
</dbReference>
<reference evidence="1 2" key="1">
    <citation type="journal article" date="2022" name="Hortic Res">
        <title>A haplotype resolved chromosomal level avocado genome allows analysis of novel avocado genes.</title>
        <authorList>
            <person name="Nath O."/>
            <person name="Fletcher S.J."/>
            <person name="Hayward A."/>
            <person name="Shaw L.M."/>
            <person name="Masouleh A.K."/>
            <person name="Furtado A."/>
            <person name="Henry R.J."/>
            <person name="Mitter N."/>
        </authorList>
    </citation>
    <scope>NUCLEOTIDE SEQUENCE [LARGE SCALE GENOMIC DNA]</scope>
    <source>
        <strain evidence="2">cv. Hass</strain>
    </source>
</reference>
<dbReference type="EMBL" id="CM056811">
    <property type="protein sequence ID" value="KAJ8636431.1"/>
    <property type="molecule type" value="Genomic_DNA"/>
</dbReference>